<dbReference type="InterPro" id="IPR001242">
    <property type="entry name" value="Condensation_dom"/>
</dbReference>
<proteinExistence type="predicted"/>
<dbReference type="InterPro" id="IPR023213">
    <property type="entry name" value="CAT-like_dom_sf"/>
</dbReference>
<keyword evidence="3" id="KW-1185">Reference proteome</keyword>
<evidence type="ECO:0000313" key="3">
    <source>
        <dbReference type="Proteomes" id="UP000078503"/>
    </source>
</evidence>
<comment type="caution">
    <text evidence="2">The sequence shown here is derived from an EMBL/GenBank/DDBJ whole genome shotgun (WGS) entry which is preliminary data.</text>
</comment>
<dbReference type="AlphaFoldDB" id="A0A178K7M4"/>
<dbReference type="Gene3D" id="3.30.559.30">
    <property type="entry name" value="Nonribosomal peptide synthetase, condensation domain"/>
    <property type="match status" value="1"/>
</dbReference>
<dbReference type="STRING" id="858640.A3K86_16850"/>
<accession>A0A178K7M4</accession>
<dbReference type="EMBL" id="LVHF01000029">
    <property type="protein sequence ID" value="OAN13320.1"/>
    <property type="molecule type" value="Genomic_DNA"/>
</dbReference>
<name>A0A178K7M4_9GAMM</name>
<feature type="domain" description="Condensation" evidence="1">
    <location>
        <begin position="39"/>
        <end position="429"/>
    </location>
</feature>
<dbReference type="RefSeq" id="WP_068333793.1">
    <property type="nucleotide sequence ID" value="NZ_LVHF01000029.1"/>
</dbReference>
<dbReference type="GO" id="GO:0003824">
    <property type="term" value="F:catalytic activity"/>
    <property type="evidence" value="ECO:0007669"/>
    <property type="project" value="InterPro"/>
</dbReference>
<dbReference type="OrthoDB" id="5825564at2"/>
<dbReference type="Pfam" id="PF00668">
    <property type="entry name" value="Condensation"/>
    <property type="match status" value="1"/>
</dbReference>
<dbReference type="Gene3D" id="3.30.559.10">
    <property type="entry name" value="Chloramphenicol acetyltransferase-like domain"/>
    <property type="match status" value="1"/>
</dbReference>
<dbReference type="Proteomes" id="UP000078503">
    <property type="component" value="Unassembled WGS sequence"/>
</dbReference>
<protein>
    <recommendedName>
        <fullName evidence="1">Condensation domain-containing protein</fullName>
    </recommendedName>
</protein>
<dbReference type="SUPFAM" id="SSF52777">
    <property type="entry name" value="CoA-dependent acyltransferases"/>
    <property type="match status" value="1"/>
</dbReference>
<organism evidence="2 3">
    <name type="scientific">Photobacterium jeanii</name>
    <dbReference type="NCBI Taxonomy" id="858640"/>
    <lineage>
        <taxon>Bacteria</taxon>
        <taxon>Pseudomonadati</taxon>
        <taxon>Pseudomonadota</taxon>
        <taxon>Gammaproteobacteria</taxon>
        <taxon>Vibrionales</taxon>
        <taxon>Vibrionaceae</taxon>
        <taxon>Photobacterium</taxon>
    </lineage>
</organism>
<gene>
    <name evidence="2" type="ORF">A3K86_16850</name>
</gene>
<evidence type="ECO:0000259" key="1">
    <source>
        <dbReference type="Pfam" id="PF00668"/>
    </source>
</evidence>
<evidence type="ECO:0000313" key="2">
    <source>
        <dbReference type="EMBL" id="OAN13320.1"/>
    </source>
</evidence>
<reference evidence="2 3" key="1">
    <citation type="submission" date="2016-03" db="EMBL/GenBank/DDBJ databases">
        <title>Photobacterium proteolyticum sp. nov. a protease producing bacterium isolated from ocean sediments of Laizhou Bay.</title>
        <authorList>
            <person name="Li Y."/>
        </authorList>
    </citation>
    <scope>NUCLEOTIDE SEQUENCE [LARGE SCALE GENOMIC DNA]</scope>
    <source>
        <strain evidence="2 3">R-40508</strain>
    </source>
</reference>
<sequence>MSVTLIINNVIIKDMKTVLPVNFLDKVKFEIAKYNNPQYFVQFWQLDGHLDNQRLKSAFKNVYEAIPKLQTKLVYQDNQYIYQPFDYQNNFLLEDTDLCPVTALQITLNNNFQELVSQANFAPFIAIKFDRRDSDESVLCLLINHVFCDAPSGYLFKEQLVAGYNNTNVNLSDTKLSLSDEQFIQQQVNDNAAFNKAIEQQRSLSTYFLSEANQVDLFYRESTDNSVIFDFFDIDTATIKRPEGMTLNTLISSAIAKAVMELKADTLQGRISMSITANVRQNEDKLFGNFVSAIPVKLEQGEMEHIAPAFQEQINSFKMNPLRALVSYAGFATNFANATPEQLMNGFRLISSKSNLYISNFGHYNRNQDEQLEFSGATTIRAGGFNFPLQGHYGLIVTLIPYGNKVGLGIAVSPSIFNKQDLVRFKNQVEKYLS</sequence>